<protein>
    <recommendedName>
        <fullName evidence="3">Ubiquitin-like protease family profile domain-containing protein</fullName>
    </recommendedName>
</protein>
<dbReference type="PANTHER" id="PTHR33018:SF31">
    <property type="entry name" value="TRANSPOSASE, PTTA_EN_SPM, PLANT"/>
    <property type="match status" value="1"/>
</dbReference>
<dbReference type="PANTHER" id="PTHR33018">
    <property type="entry name" value="OS10G0338966 PROTEIN-RELATED"/>
    <property type="match status" value="1"/>
</dbReference>
<accession>A0AAD4VHJ8</accession>
<name>A0AAD4VHJ8_PRUDU</name>
<evidence type="ECO:0000313" key="2">
    <source>
        <dbReference type="Proteomes" id="UP001054821"/>
    </source>
</evidence>
<comment type="caution">
    <text evidence="1">The sequence shown here is derived from an EMBL/GenBank/DDBJ whole genome shotgun (WGS) entry which is preliminary data.</text>
</comment>
<reference evidence="1 2" key="1">
    <citation type="journal article" date="2022" name="G3 (Bethesda)">
        <title>Whole-genome sequence and methylome profiling of the almond [Prunus dulcis (Mill.) D.A. Webb] cultivar 'Nonpareil'.</title>
        <authorList>
            <person name="D'Amico-Willman K.M."/>
            <person name="Ouma W.Z."/>
            <person name="Meulia T."/>
            <person name="Sideli G.M."/>
            <person name="Gradziel T.M."/>
            <person name="Fresnedo-Ramirez J."/>
        </authorList>
    </citation>
    <scope>NUCLEOTIDE SEQUENCE [LARGE SCALE GENOMIC DNA]</scope>
    <source>
        <strain evidence="1">Clone GOH B32 T37-40</strain>
    </source>
</reference>
<gene>
    <name evidence="1" type="ORF">L3X38_033045</name>
</gene>
<sequence>MVSKFQSEEAQVSKGQSKDLAVSNMVSSPVVEYKSGKPNGKATIEMQSDTSVLTLTRVPLVDKKWTQLPKDLKEQIWEAVQMVDVVGKGSKKMVLSSAAKKLNTSRAKPKKYPVSDKASCSNVRPLVLEEENPTNDADAAEKWQDEMDLSKLDMPPPLLTLCQFVKTKLKAANKTVRVHILEEVFGTEHDTFLLCEDILQFASMVEIESITIAVYMRYLFDYLKMANLVGLVDPGQVSSQSGAFSYQTKHLSNRLKNADGDQFFLVPYNPGGHWVLVIVRPAKETVYYVDSLPNRFADEDMRNIVNT</sequence>
<dbReference type="EMBL" id="JAJFAZ020000006">
    <property type="protein sequence ID" value="KAI5323972.1"/>
    <property type="molecule type" value="Genomic_DNA"/>
</dbReference>
<dbReference type="InterPro" id="IPR038765">
    <property type="entry name" value="Papain-like_cys_pep_sf"/>
</dbReference>
<keyword evidence="2" id="KW-1185">Reference proteome</keyword>
<evidence type="ECO:0000313" key="1">
    <source>
        <dbReference type="EMBL" id="KAI5323972.1"/>
    </source>
</evidence>
<dbReference type="Gene3D" id="3.40.395.10">
    <property type="entry name" value="Adenoviral Proteinase, Chain A"/>
    <property type="match status" value="1"/>
</dbReference>
<organism evidence="1 2">
    <name type="scientific">Prunus dulcis</name>
    <name type="common">Almond</name>
    <name type="synonym">Amygdalus dulcis</name>
    <dbReference type="NCBI Taxonomy" id="3755"/>
    <lineage>
        <taxon>Eukaryota</taxon>
        <taxon>Viridiplantae</taxon>
        <taxon>Streptophyta</taxon>
        <taxon>Embryophyta</taxon>
        <taxon>Tracheophyta</taxon>
        <taxon>Spermatophyta</taxon>
        <taxon>Magnoliopsida</taxon>
        <taxon>eudicotyledons</taxon>
        <taxon>Gunneridae</taxon>
        <taxon>Pentapetalae</taxon>
        <taxon>rosids</taxon>
        <taxon>fabids</taxon>
        <taxon>Rosales</taxon>
        <taxon>Rosaceae</taxon>
        <taxon>Amygdaloideae</taxon>
        <taxon>Amygdaleae</taxon>
        <taxon>Prunus</taxon>
    </lineage>
</organism>
<dbReference type="AlphaFoldDB" id="A0AAD4VHJ8"/>
<proteinExistence type="predicted"/>
<evidence type="ECO:0008006" key="3">
    <source>
        <dbReference type="Google" id="ProtNLM"/>
    </source>
</evidence>
<dbReference type="SUPFAM" id="SSF54001">
    <property type="entry name" value="Cysteine proteinases"/>
    <property type="match status" value="1"/>
</dbReference>
<dbReference type="Proteomes" id="UP001054821">
    <property type="component" value="Chromosome 6"/>
</dbReference>